<sequence>MRRCSVLITVGVAERCRQLEGDVTAVDEPGTYEIRIHGCLSAQEALVLKEPVTRLLCPDPDHAPPCDVPWSCFTAGDDERADDGSEATVLVLGVYATARRAAQVADQVRGVVGETRPVTVSAAAAGQFEELAEQYRIERAVRQS</sequence>
<evidence type="ECO:0000313" key="2">
    <source>
        <dbReference type="Proteomes" id="UP000620156"/>
    </source>
</evidence>
<accession>A0A918BNB5</accession>
<dbReference type="EMBL" id="BMQK01000019">
    <property type="protein sequence ID" value="GGQ81923.1"/>
    <property type="molecule type" value="Genomic_DNA"/>
</dbReference>
<comment type="caution">
    <text evidence="1">The sequence shown here is derived from an EMBL/GenBank/DDBJ whole genome shotgun (WGS) entry which is preliminary data.</text>
</comment>
<reference evidence="1" key="2">
    <citation type="submission" date="2020-09" db="EMBL/GenBank/DDBJ databases">
        <authorList>
            <person name="Sun Q."/>
            <person name="Ohkuma M."/>
        </authorList>
    </citation>
    <scope>NUCLEOTIDE SEQUENCE</scope>
    <source>
        <strain evidence="1">JCM 3131</strain>
    </source>
</reference>
<dbReference type="AlphaFoldDB" id="A0A918BNB5"/>
<evidence type="ECO:0000313" key="1">
    <source>
        <dbReference type="EMBL" id="GGQ81923.1"/>
    </source>
</evidence>
<reference evidence="1" key="1">
    <citation type="journal article" date="2014" name="Int. J. Syst. Evol. Microbiol.">
        <title>Complete genome sequence of Corynebacterium casei LMG S-19264T (=DSM 44701T), isolated from a smear-ripened cheese.</title>
        <authorList>
            <consortium name="US DOE Joint Genome Institute (JGI-PGF)"/>
            <person name="Walter F."/>
            <person name="Albersmeier A."/>
            <person name="Kalinowski J."/>
            <person name="Ruckert C."/>
        </authorList>
    </citation>
    <scope>NUCLEOTIDE SEQUENCE</scope>
    <source>
        <strain evidence="1">JCM 3131</strain>
    </source>
</reference>
<proteinExistence type="predicted"/>
<protein>
    <submittedName>
        <fullName evidence="1">Uncharacterized protein</fullName>
    </submittedName>
</protein>
<gene>
    <name evidence="1" type="ORF">GCM10010145_59390</name>
</gene>
<keyword evidence="2" id="KW-1185">Reference proteome</keyword>
<name>A0A918BNB5_9ACTN</name>
<dbReference type="Proteomes" id="UP000620156">
    <property type="component" value="Unassembled WGS sequence"/>
</dbReference>
<organism evidence="1 2">
    <name type="scientific">Streptomyces ruber</name>
    <dbReference type="NCBI Taxonomy" id="83378"/>
    <lineage>
        <taxon>Bacteria</taxon>
        <taxon>Bacillati</taxon>
        <taxon>Actinomycetota</taxon>
        <taxon>Actinomycetes</taxon>
        <taxon>Kitasatosporales</taxon>
        <taxon>Streptomycetaceae</taxon>
        <taxon>Streptomyces</taxon>
    </lineage>
</organism>